<dbReference type="EMBL" id="PFAY01000003">
    <property type="protein sequence ID" value="PIT93345.1"/>
    <property type="molecule type" value="Genomic_DNA"/>
</dbReference>
<evidence type="ECO:0008006" key="6">
    <source>
        <dbReference type="Google" id="ProtNLM"/>
    </source>
</evidence>
<dbReference type="PANTHER" id="PTHR30244:SF34">
    <property type="entry name" value="DTDP-4-AMINO-4,6-DIDEOXYGALACTOSE TRANSAMINASE"/>
    <property type="match status" value="1"/>
</dbReference>
<evidence type="ECO:0000313" key="4">
    <source>
        <dbReference type="EMBL" id="PIT93345.1"/>
    </source>
</evidence>
<proteinExistence type="inferred from homology"/>
<feature type="modified residue" description="N6-(pyridoxal phosphate)lysine" evidence="2">
    <location>
        <position position="172"/>
    </location>
</feature>
<dbReference type="GO" id="GO:0000271">
    <property type="term" value="P:polysaccharide biosynthetic process"/>
    <property type="evidence" value="ECO:0007669"/>
    <property type="project" value="TreeGrafter"/>
</dbReference>
<organism evidence="4 5">
    <name type="scientific">Candidatus Harrisonbacteria bacterium CG10_big_fil_rev_8_21_14_0_10_38_8</name>
    <dbReference type="NCBI Taxonomy" id="1974582"/>
    <lineage>
        <taxon>Bacteria</taxon>
        <taxon>Candidatus Harrisoniibacteriota</taxon>
    </lineage>
</organism>
<dbReference type="AlphaFoldDB" id="A0A2M6WKM3"/>
<dbReference type="Gene3D" id="3.40.640.10">
    <property type="entry name" value="Type I PLP-dependent aspartate aminotransferase-like (Major domain)"/>
    <property type="match status" value="1"/>
</dbReference>
<dbReference type="InterPro" id="IPR015424">
    <property type="entry name" value="PyrdxlP-dep_Trfase"/>
</dbReference>
<name>A0A2M6WKM3_9BACT</name>
<dbReference type="InterPro" id="IPR015422">
    <property type="entry name" value="PyrdxlP-dep_Trfase_small"/>
</dbReference>
<reference evidence="5" key="1">
    <citation type="submission" date="2017-09" db="EMBL/GenBank/DDBJ databases">
        <title>Depth-based differentiation of microbial function through sediment-hosted aquifers and enrichment of novel symbionts in the deep terrestrial subsurface.</title>
        <authorList>
            <person name="Probst A.J."/>
            <person name="Ladd B."/>
            <person name="Jarett J.K."/>
            <person name="Geller-Mcgrath D.E."/>
            <person name="Sieber C.M.K."/>
            <person name="Emerson J.B."/>
            <person name="Anantharaman K."/>
            <person name="Thomas B.C."/>
            <person name="Malmstrom R."/>
            <person name="Stieglmeier M."/>
            <person name="Klingl A."/>
            <person name="Woyke T."/>
            <person name="Ryan C.M."/>
            <person name="Banfield J.F."/>
        </authorList>
    </citation>
    <scope>NUCLEOTIDE SEQUENCE [LARGE SCALE GENOMIC DNA]</scope>
</reference>
<comment type="similarity">
    <text evidence="3">Belongs to the DegT/DnrJ/EryC1 family.</text>
</comment>
<evidence type="ECO:0000256" key="1">
    <source>
        <dbReference type="PIRSR" id="PIRSR000390-1"/>
    </source>
</evidence>
<dbReference type="Pfam" id="PF01041">
    <property type="entry name" value="DegT_DnrJ_EryC1"/>
    <property type="match status" value="2"/>
</dbReference>
<dbReference type="PIRSF" id="PIRSF000390">
    <property type="entry name" value="PLP_StrS"/>
    <property type="match status" value="1"/>
</dbReference>
<protein>
    <recommendedName>
        <fullName evidence="6">Aminotransferase</fullName>
    </recommendedName>
</protein>
<dbReference type="PANTHER" id="PTHR30244">
    <property type="entry name" value="TRANSAMINASE"/>
    <property type="match status" value="1"/>
</dbReference>
<dbReference type="InterPro" id="IPR000653">
    <property type="entry name" value="DegT/StrS_aminotransferase"/>
</dbReference>
<gene>
    <name evidence="4" type="ORF">COU06_00510</name>
</gene>
<feature type="active site" description="Proton acceptor" evidence="1">
    <location>
        <position position="172"/>
    </location>
</feature>
<comment type="caution">
    <text evidence="4">The sequence shown here is derived from an EMBL/GenBank/DDBJ whole genome shotgun (WGS) entry which is preliminary data.</text>
</comment>
<dbReference type="SUPFAM" id="SSF53383">
    <property type="entry name" value="PLP-dependent transferases"/>
    <property type="match status" value="1"/>
</dbReference>
<dbReference type="InterPro" id="IPR015421">
    <property type="entry name" value="PyrdxlP-dep_Trfase_major"/>
</dbReference>
<evidence type="ECO:0000313" key="5">
    <source>
        <dbReference type="Proteomes" id="UP000229112"/>
    </source>
</evidence>
<evidence type="ECO:0000256" key="2">
    <source>
        <dbReference type="PIRSR" id="PIRSR000390-2"/>
    </source>
</evidence>
<accession>A0A2M6WKM3</accession>
<sequence>MIFTSLSPNLEIDDVLVAVKALLNPFKYKRGNSLITLEKYFKGNKVYLYDSGRTSLKIFLNALNLSPGSEVLIQAFTCVAVPGPILASNLTPVYVDIDETLTMDPSDLKKKITKNSRVLIIQHTFGSLAKTKELIQIAKENNMFVIEDSAHALGSNLNSQADAIFYSFGRDKPISSVFGSALVVNNPNIKITKKLDYPSNFWIIQQLVHPVITFKIKVLYNFGGRFFFYLVKKTRLLSRSVEADEKQGEESRYLGKALPNALASLAVNQLKKLEKFNAHRTFCANYYDKHLLKGITRQKTTNSIYLRYWISDENSDVIYNECKKRGVLLGSWYNTPIAPEGVNYKKVNYSRNCLTAERLSKNSLNLPTHISVKEKHLRKIVKIVNEYSANK</sequence>
<dbReference type="GO" id="GO:0030170">
    <property type="term" value="F:pyridoxal phosphate binding"/>
    <property type="evidence" value="ECO:0007669"/>
    <property type="project" value="TreeGrafter"/>
</dbReference>
<keyword evidence="2 3" id="KW-0663">Pyridoxal phosphate</keyword>
<evidence type="ECO:0000256" key="3">
    <source>
        <dbReference type="RuleBase" id="RU004508"/>
    </source>
</evidence>
<dbReference type="GO" id="GO:0008483">
    <property type="term" value="F:transaminase activity"/>
    <property type="evidence" value="ECO:0007669"/>
    <property type="project" value="TreeGrafter"/>
</dbReference>
<dbReference type="Gene3D" id="3.90.1150.10">
    <property type="entry name" value="Aspartate Aminotransferase, domain 1"/>
    <property type="match status" value="1"/>
</dbReference>
<dbReference type="Proteomes" id="UP000229112">
    <property type="component" value="Unassembled WGS sequence"/>
</dbReference>